<protein>
    <submittedName>
        <fullName evidence="2">Uncharacterized protein</fullName>
    </submittedName>
</protein>
<dbReference type="PANTHER" id="PTHR12398:SF20">
    <property type="entry name" value="PROTEIN PHOSPHATASE 1 REGULATORY INHIBITOR SUBUNIT 2"/>
    <property type="match status" value="1"/>
</dbReference>
<evidence type="ECO:0000313" key="3">
    <source>
        <dbReference type="Proteomes" id="UP001178507"/>
    </source>
</evidence>
<organism evidence="2 3">
    <name type="scientific">Effrenium voratum</name>
    <dbReference type="NCBI Taxonomy" id="2562239"/>
    <lineage>
        <taxon>Eukaryota</taxon>
        <taxon>Sar</taxon>
        <taxon>Alveolata</taxon>
        <taxon>Dinophyceae</taxon>
        <taxon>Suessiales</taxon>
        <taxon>Symbiodiniaceae</taxon>
        <taxon>Effrenium</taxon>
    </lineage>
</organism>
<gene>
    <name evidence="2" type="ORF">EVOR1521_LOCUS7114</name>
</gene>
<dbReference type="InterPro" id="IPR007062">
    <property type="entry name" value="PPI-2"/>
</dbReference>
<dbReference type="GO" id="GO:0009966">
    <property type="term" value="P:regulation of signal transduction"/>
    <property type="evidence" value="ECO:0007669"/>
    <property type="project" value="InterPro"/>
</dbReference>
<dbReference type="AlphaFoldDB" id="A0AA36I0D0"/>
<keyword evidence="3" id="KW-1185">Reference proteome</keyword>
<feature type="region of interest" description="Disordered" evidence="1">
    <location>
        <begin position="1"/>
        <end position="129"/>
    </location>
</feature>
<accession>A0AA36I0D0</accession>
<dbReference type="Pfam" id="PF04979">
    <property type="entry name" value="IPP-2"/>
    <property type="match status" value="1"/>
</dbReference>
<evidence type="ECO:0000313" key="2">
    <source>
        <dbReference type="EMBL" id="CAJ1378619.1"/>
    </source>
</evidence>
<proteinExistence type="predicted"/>
<feature type="compositionally biased region" description="Basic and acidic residues" evidence="1">
    <location>
        <begin position="1"/>
        <end position="13"/>
    </location>
</feature>
<feature type="compositionally biased region" description="Basic and acidic residues" evidence="1">
    <location>
        <begin position="88"/>
        <end position="108"/>
    </location>
</feature>
<dbReference type="PANTHER" id="PTHR12398">
    <property type="entry name" value="PROTEIN PHOSPHATASE INHIBITOR"/>
    <property type="match status" value="1"/>
</dbReference>
<feature type="compositionally biased region" description="Basic and acidic residues" evidence="1">
    <location>
        <begin position="41"/>
        <end position="56"/>
    </location>
</feature>
<sequence>MGEDKDKPGESGRPKAILSTRKRPLEGEHSSGRVSWDEANLAEHDKERGTRRKIDEPPTPWACSPVSDEEEAHEPQAQAVSAEALNARLEELAKEKEASPPQARERSRSPKSPGGISWANAGPTKTSSAAFKAKRAAHYNEFRVLQATRERQLLTANAGGFRFLCAWHLCQSSRDYEGGARLNSP</sequence>
<dbReference type="EMBL" id="CAUJNA010000557">
    <property type="protein sequence ID" value="CAJ1378619.1"/>
    <property type="molecule type" value="Genomic_DNA"/>
</dbReference>
<evidence type="ECO:0000256" key="1">
    <source>
        <dbReference type="SAM" id="MobiDB-lite"/>
    </source>
</evidence>
<name>A0AA36I0D0_9DINO</name>
<comment type="caution">
    <text evidence="2">The sequence shown here is derived from an EMBL/GenBank/DDBJ whole genome shotgun (WGS) entry which is preliminary data.</text>
</comment>
<dbReference type="GO" id="GO:0004864">
    <property type="term" value="F:protein phosphatase inhibitor activity"/>
    <property type="evidence" value="ECO:0007669"/>
    <property type="project" value="InterPro"/>
</dbReference>
<reference evidence="2" key="1">
    <citation type="submission" date="2023-08" db="EMBL/GenBank/DDBJ databases">
        <authorList>
            <person name="Chen Y."/>
            <person name="Shah S."/>
            <person name="Dougan E. K."/>
            <person name="Thang M."/>
            <person name="Chan C."/>
        </authorList>
    </citation>
    <scope>NUCLEOTIDE SEQUENCE</scope>
</reference>
<dbReference type="Proteomes" id="UP001178507">
    <property type="component" value="Unassembled WGS sequence"/>
</dbReference>